<dbReference type="EMBL" id="MT631162">
    <property type="protein sequence ID" value="QNO45932.1"/>
    <property type="molecule type" value="Genomic_DNA"/>
</dbReference>
<keyword evidence="1" id="KW-1133">Transmembrane helix</keyword>
<dbReference type="InterPro" id="IPR041208">
    <property type="entry name" value="Cap15"/>
</dbReference>
<gene>
    <name evidence="3" type="ORF">DMJHIOCL_00011</name>
</gene>
<proteinExistence type="predicted"/>
<keyword evidence="1" id="KW-0472">Membrane</keyword>
<organism evidence="3">
    <name type="scientific">Candidatus Methanogaster sp. ANME-2c ERB4</name>
    <dbReference type="NCBI Taxonomy" id="2759911"/>
    <lineage>
        <taxon>Archaea</taxon>
        <taxon>Methanobacteriati</taxon>
        <taxon>Methanobacteriota</taxon>
        <taxon>Stenosarchaea group</taxon>
        <taxon>Methanomicrobia</taxon>
        <taxon>Methanosarcinales</taxon>
        <taxon>ANME-2 cluster</taxon>
        <taxon>Candidatus Methanogasteraceae</taxon>
        <taxon>Candidatus Methanogaster</taxon>
    </lineage>
</organism>
<feature type="transmembrane region" description="Helical" evidence="1">
    <location>
        <begin position="44"/>
        <end position="64"/>
    </location>
</feature>
<dbReference type="AlphaFoldDB" id="A0A7G9YD48"/>
<protein>
    <recommendedName>
        <fullName evidence="2">CD-NTase-associated protein 15 domain-containing protein</fullName>
    </recommendedName>
</protein>
<reference evidence="3" key="1">
    <citation type="submission" date="2020-06" db="EMBL/GenBank/DDBJ databases">
        <title>Unique genomic features of the anaerobic methanotrophic archaea.</title>
        <authorList>
            <person name="Chadwick G.L."/>
            <person name="Skennerton C.T."/>
            <person name="Laso-Perez R."/>
            <person name="Leu A.O."/>
            <person name="Speth D.R."/>
            <person name="Yu H."/>
            <person name="Morgan-Lang C."/>
            <person name="Hatzenpichler R."/>
            <person name="Goudeau D."/>
            <person name="Malmstrom R."/>
            <person name="Brazelton W.J."/>
            <person name="Woyke T."/>
            <person name="Hallam S.J."/>
            <person name="Tyson G.W."/>
            <person name="Wegener G."/>
            <person name="Boetius A."/>
            <person name="Orphan V."/>
        </authorList>
    </citation>
    <scope>NUCLEOTIDE SEQUENCE</scope>
</reference>
<accession>A0A7G9YD48</accession>
<keyword evidence="1" id="KW-0812">Transmembrane</keyword>
<feature type="transmembrane region" description="Helical" evidence="1">
    <location>
        <begin position="12"/>
        <end position="32"/>
    </location>
</feature>
<sequence>MSGMKDLNVKSFIFLLVVVSAIIWIAILYVTSNELRVSWTSLKYVTTVVSIDAMLWILFATWGWKNRIFQKWLVPFPRLEGTWEGTIQTTWTDPETGDTPKPIPVILVIKQSFISISCVMHSQEMISRSYTADFLIGLENNLKKITYTYTSSPRVSVRERSVVHDGTALLEIITNPFRALRGEYWTNRKSTGEIDLKFRSKELLQGFPEDLTLHTIEESSPSRGV</sequence>
<evidence type="ECO:0000256" key="1">
    <source>
        <dbReference type="SAM" id="Phobius"/>
    </source>
</evidence>
<name>A0A7G9YD48_9EURY</name>
<dbReference type="Pfam" id="PF18153">
    <property type="entry name" value="Cap15_CD_rec"/>
    <property type="match status" value="1"/>
</dbReference>
<evidence type="ECO:0000259" key="2">
    <source>
        <dbReference type="Pfam" id="PF18153"/>
    </source>
</evidence>
<feature type="domain" description="CD-NTase-associated protein 15" evidence="2">
    <location>
        <begin position="75"/>
        <end position="197"/>
    </location>
</feature>
<evidence type="ECO:0000313" key="3">
    <source>
        <dbReference type="EMBL" id="QNO45932.1"/>
    </source>
</evidence>